<dbReference type="AlphaFoldDB" id="A0A2S2DCW2"/>
<sequence>MLLALCGVLSACGSAERETRSTAGAAFPAPGAAAPLAVVGAAWDNFNHRGTVIWACRDLASGMVSTSMCHGLVKDDRHWPGMAVPPDYRGMPDA</sequence>
<organism evidence="1 2">
    <name type="scientific">Massilia oculi</name>
    <dbReference type="NCBI Taxonomy" id="945844"/>
    <lineage>
        <taxon>Bacteria</taxon>
        <taxon>Pseudomonadati</taxon>
        <taxon>Pseudomonadota</taxon>
        <taxon>Betaproteobacteria</taxon>
        <taxon>Burkholderiales</taxon>
        <taxon>Oxalobacteraceae</taxon>
        <taxon>Telluria group</taxon>
        <taxon>Massilia</taxon>
    </lineage>
</organism>
<dbReference type="Proteomes" id="UP000245820">
    <property type="component" value="Chromosome"/>
</dbReference>
<accession>A0A2S2DCW2</accession>
<gene>
    <name evidence="1" type="ORF">DIR46_01080</name>
</gene>
<dbReference type="KEGG" id="mtim:DIR46_01080"/>
<reference evidence="1 2" key="1">
    <citation type="submission" date="2018-05" db="EMBL/GenBank/DDBJ databases">
        <title>Complete genome sequence of Massilia oculi sp. nov. CCUG 43427T (=DSM 26321T), the type strain of M. oculi, and comparison with genome sequences of other Massilia strains.</title>
        <authorList>
            <person name="Zhu B."/>
        </authorList>
    </citation>
    <scope>NUCLEOTIDE SEQUENCE [LARGE SCALE GENOMIC DNA]</scope>
    <source>
        <strain evidence="1 2">CCUG 43427</strain>
    </source>
</reference>
<evidence type="ECO:0000313" key="2">
    <source>
        <dbReference type="Proteomes" id="UP000245820"/>
    </source>
</evidence>
<dbReference type="OrthoDB" id="8760078at2"/>
<evidence type="ECO:0000313" key="1">
    <source>
        <dbReference type="EMBL" id="AWL03185.1"/>
    </source>
</evidence>
<keyword evidence="2" id="KW-1185">Reference proteome</keyword>
<proteinExistence type="predicted"/>
<name>A0A2S2DCW2_9BURK</name>
<dbReference type="EMBL" id="CP029343">
    <property type="protein sequence ID" value="AWL03185.1"/>
    <property type="molecule type" value="Genomic_DNA"/>
</dbReference>
<protein>
    <submittedName>
        <fullName evidence="1">Uncharacterized protein</fullName>
    </submittedName>
</protein>